<evidence type="ECO:0000313" key="2">
    <source>
        <dbReference type="Proteomes" id="UP000614047"/>
    </source>
</evidence>
<reference evidence="1" key="1">
    <citation type="submission" date="2020-11" db="EMBL/GenBank/DDBJ databases">
        <title>Sequencing the genomes of 1000 actinobacteria strains.</title>
        <authorList>
            <person name="Klenk H.-P."/>
        </authorList>
    </citation>
    <scope>NUCLEOTIDE SEQUENCE</scope>
    <source>
        <strain evidence="1">DSM 43175</strain>
    </source>
</reference>
<name>A0A931GH09_9ACTN</name>
<dbReference type="AlphaFoldDB" id="A0A931GH09"/>
<accession>A0A931GH09</accession>
<gene>
    <name evidence="1" type="ORF">IW256_001026</name>
</gene>
<dbReference type="Proteomes" id="UP000614047">
    <property type="component" value="Unassembled WGS sequence"/>
</dbReference>
<evidence type="ECO:0000313" key="1">
    <source>
        <dbReference type="EMBL" id="MBG6086913.1"/>
    </source>
</evidence>
<dbReference type="RefSeq" id="WP_197009849.1">
    <property type="nucleotide sequence ID" value="NZ_BAABES010000007.1"/>
</dbReference>
<proteinExistence type="predicted"/>
<dbReference type="EMBL" id="JADOUA010000001">
    <property type="protein sequence ID" value="MBG6086913.1"/>
    <property type="molecule type" value="Genomic_DNA"/>
</dbReference>
<keyword evidence="2" id="KW-1185">Reference proteome</keyword>
<comment type="caution">
    <text evidence="1">The sequence shown here is derived from an EMBL/GenBank/DDBJ whole genome shotgun (WGS) entry which is preliminary data.</text>
</comment>
<protein>
    <submittedName>
        <fullName evidence="1">Uncharacterized protein</fullName>
    </submittedName>
</protein>
<organism evidence="1 2">
    <name type="scientific">Actinomadura viridis</name>
    <dbReference type="NCBI Taxonomy" id="58110"/>
    <lineage>
        <taxon>Bacteria</taxon>
        <taxon>Bacillati</taxon>
        <taxon>Actinomycetota</taxon>
        <taxon>Actinomycetes</taxon>
        <taxon>Streptosporangiales</taxon>
        <taxon>Thermomonosporaceae</taxon>
        <taxon>Actinomadura</taxon>
    </lineage>
</organism>
<sequence length="110" mass="12724">MAIWVHVRGWLEFHGQEAEAERVLGGEGWTFVRAVWSNVAFCVRDVRRGEENELLGQIREVAARPANEDGDHVSGLFHGFSEEDGAFEWRVRDGQVHVSPAPERYDYLWW</sequence>